<keyword evidence="7 14" id="KW-0418">Kinase</keyword>
<evidence type="ECO:0000256" key="8">
    <source>
        <dbReference type="ARBA" id="ARBA00022989"/>
    </source>
</evidence>
<evidence type="ECO:0000313" key="14">
    <source>
        <dbReference type="EMBL" id="ABS70153.1"/>
    </source>
</evidence>
<evidence type="ECO:0000313" key="15">
    <source>
        <dbReference type="Proteomes" id="UP000002417"/>
    </source>
</evidence>
<dbReference type="PANTHER" id="PTHR45436:SF15">
    <property type="entry name" value="SENSOR HISTIDINE KINASE CUSS"/>
    <property type="match status" value="1"/>
</dbReference>
<keyword evidence="10 11" id="KW-0472">Membrane</keyword>
<dbReference type="SMART" id="SM00387">
    <property type="entry name" value="HATPase_c"/>
    <property type="match status" value="1"/>
</dbReference>
<dbReference type="Gene3D" id="1.10.287.130">
    <property type="match status" value="1"/>
</dbReference>
<protein>
    <recommendedName>
        <fullName evidence="3">histidine kinase</fullName>
        <ecNumber evidence="3">2.7.13.3</ecNumber>
    </recommendedName>
</protein>
<comment type="subcellular location">
    <subcellularLocation>
        <location evidence="2">Membrane</location>
        <topology evidence="2">Multi-pass membrane protein</topology>
    </subcellularLocation>
</comment>
<keyword evidence="8 11" id="KW-1133">Transmembrane helix</keyword>
<dbReference type="Pfam" id="PF02518">
    <property type="entry name" value="HATPase_c"/>
    <property type="match status" value="1"/>
</dbReference>
<dbReference type="SUPFAM" id="SSF55874">
    <property type="entry name" value="ATPase domain of HSP90 chaperone/DNA topoisomerase II/histidine kinase"/>
    <property type="match status" value="1"/>
</dbReference>
<dbReference type="InterPro" id="IPR036890">
    <property type="entry name" value="HATPase_C_sf"/>
</dbReference>
<dbReference type="eggNOG" id="COG2205">
    <property type="taxonomic scope" value="Bacteria"/>
</dbReference>
<dbReference type="SMART" id="SM00304">
    <property type="entry name" value="HAMP"/>
    <property type="match status" value="1"/>
</dbReference>
<dbReference type="PhylomeDB" id="A7IQ57"/>
<dbReference type="PANTHER" id="PTHR45436">
    <property type="entry name" value="SENSOR HISTIDINE KINASE YKOH"/>
    <property type="match status" value="1"/>
</dbReference>
<dbReference type="Pfam" id="PF00512">
    <property type="entry name" value="HisKA"/>
    <property type="match status" value="1"/>
</dbReference>
<dbReference type="InterPro" id="IPR003594">
    <property type="entry name" value="HATPase_dom"/>
</dbReference>
<gene>
    <name evidence="14" type="ordered locus">Xaut_4951</name>
</gene>
<evidence type="ECO:0000256" key="10">
    <source>
        <dbReference type="ARBA" id="ARBA00023136"/>
    </source>
</evidence>
<dbReference type="InterPro" id="IPR004358">
    <property type="entry name" value="Sig_transdc_His_kin-like_C"/>
</dbReference>
<dbReference type="GO" id="GO:0000155">
    <property type="term" value="F:phosphorelay sensor kinase activity"/>
    <property type="evidence" value="ECO:0007669"/>
    <property type="project" value="InterPro"/>
</dbReference>
<evidence type="ECO:0000256" key="4">
    <source>
        <dbReference type="ARBA" id="ARBA00022553"/>
    </source>
</evidence>
<keyword evidence="4" id="KW-0597">Phosphoprotein</keyword>
<dbReference type="SUPFAM" id="SSF47384">
    <property type="entry name" value="Homodimeric domain of signal transducing histidine kinase"/>
    <property type="match status" value="1"/>
</dbReference>
<dbReference type="Pfam" id="PF00672">
    <property type="entry name" value="HAMP"/>
    <property type="match status" value="1"/>
</dbReference>
<evidence type="ECO:0000256" key="1">
    <source>
        <dbReference type="ARBA" id="ARBA00000085"/>
    </source>
</evidence>
<evidence type="ECO:0000259" key="12">
    <source>
        <dbReference type="PROSITE" id="PS50109"/>
    </source>
</evidence>
<keyword evidence="9" id="KW-0902">Two-component regulatory system</keyword>
<dbReference type="InterPro" id="IPR003661">
    <property type="entry name" value="HisK_dim/P_dom"/>
</dbReference>
<dbReference type="InterPro" id="IPR036097">
    <property type="entry name" value="HisK_dim/P_sf"/>
</dbReference>
<evidence type="ECO:0000256" key="2">
    <source>
        <dbReference type="ARBA" id="ARBA00004141"/>
    </source>
</evidence>
<keyword evidence="15" id="KW-1185">Reference proteome</keyword>
<dbReference type="Gene3D" id="3.30.565.10">
    <property type="entry name" value="Histidine kinase-like ATPase, C-terminal domain"/>
    <property type="match status" value="1"/>
</dbReference>
<dbReference type="HOGENOM" id="CLU_000445_89_37_5"/>
<dbReference type="InterPro" id="IPR050428">
    <property type="entry name" value="TCS_sensor_his_kinase"/>
</dbReference>
<dbReference type="PRINTS" id="PR00344">
    <property type="entry name" value="BCTRLSENSOR"/>
</dbReference>
<proteinExistence type="predicted"/>
<dbReference type="InterPro" id="IPR005467">
    <property type="entry name" value="His_kinase_dom"/>
</dbReference>
<evidence type="ECO:0000256" key="3">
    <source>
        <dbReference type="ARBA" id="ARBA00012438"/>
    </source>
</evidence>
<accession>A7IQ57</accession>
<evidence type="ECO:0000256" key="11">
    <source>
        <dbReference type="SAM" id="Phobius"/>
    </source>
</evidence>
<dbReference type="PROSITE" id="PS50109">
    <property type="entry name" value="HIS_KIN"/>
    <property type="match status" value="1"/>
</dbReference>
<evidence type="ECO:0000259" key="13">
    <source>
        <dbReference type="PROSITE" id="PS50885"/>
    </source>
</evidence>
<dbReference type="KEGG" id="xau:Xaut_4951"/>
<dbReference type="CDD" id="cd00082">
    <property type="entry name" value="HisKA"/>
    <property type="match status" value="1"/>
</dbReference>
<feature type="domain" description="HAMP" evidence="13">
    <location>
        <begin position="191"/>
        <end position="244"/>
    </location>
</feature>
<dbReference type="AlphaFoldDB" id="A7IQ57"/>
<evidence type="ECO:0000256" key="6">
    <source>
        <dbReference type="ARBA" id="ARBA00022692"/>
    </source>
</evidence>
<dbReference type="InterPro" id="IPR003660">
    <property type="entry name" value="HAMP_dom"/>
</dbReference>
<geneLocation type="plasmid" evidence="14 15">
    <name>pXAUT01</name>
</geneLocation>
<feature type="domain" description="Histidine kinase" evidence="12">
    <location>
        <begin position="252"/>
        <end position="453"/>
    </location>
</feature>
<dbReference type="Proteomes" id="UP000002417">
    <property type="component" value="Plasmid pXAUT01"/>
</dbReference>
<dbReference type="OrthoDB" id="9809329at2"/>
<name>A7IQ57_XANP2</name>
<dbReference type="EMBL" id="CP000782">
    <property type="protein sequence ID" value="ABS70153.1"/>
    <property type="molecule type" value="Genomic_DNA"/>
</dbReference>
<reference evidence="14 15" key="1">
    <citation type="submission" date="2007-07" db="EMBL/GenBank/DDBJ databases">
        <title>Complete sequence of plasmid pXAUT01 of Xanthobacter autotrophicus Py2.</title>
        <authorList>
            <consortium name="US DOE Joint Genome Institute"/>
            <person name="Copeland A."/>
            <person name="Lucas S."/>
            <person name="Lapidus A."/>
            <person name="Barry K."/>
            <person name="Glavina del Rio T."/>
            <person name="Hammon N."/>
            <person name="Israni S."/>
            <person name="Dalin E."/>
            <person name="Tice H."/>
            <person name="Pitluck S."/>
            <person name="Sims D."/>
            <person name="Brettin T."/>
            <person name="Bruce D."/>
            <person name="Detter J.C."/>
            <person name="Han C."/>
            <person name="Tapia R."/>
            <person name="Brainard J."/>
            <person name="Schmutz J."/>
            <person name="Larimer F."/>
            <person name="Land M."/>
            <person name="Hauser L."/>
            <person name="Kyrpides N."/>
            <person name="Kim E."/>
            <person name="Ensigns S.A."/>
            <person name="Richardson P."/>
        </authorList>
    </citation>
    <scope>NUCLEOTIDE SEQUENCE [LARGE SCALE GENOMIC DNA]</scope>
    <source>
        <strain evidence="15">ATCC BAA-1158 / Py2</strain>
        <plasmid evidence="15">Plasmid pXAUT01</plasmid>
    </source>
</reference>
<evidence type="ECO:0000256" key="7">
    <source>
        <dbReference type="ARBA" id="ARBA00022777"/>
    </source>
</evidence>
<dbReference type="EC" id="2.7.13.3" evidence="3"/>
<evidence type="ECO:0000256" key="9">
    <source>
        <dbReference type="ARBA" id="ARBA00023012"/>
    </source>
</evidence>
<dbReference type="GO" id="GO:0005886">
    <property type="term" value="C:plasma membrane"/>
    <property type="evidence" value="ECO:0007669"/>
    <property type="project" value="TreeGrafter"/>
</dbReference>
<feature type="transmembrane region" description="Helical" evidence="11">
    <location>
        <begin position="21"/>
        <end position="41"/>
    </location>
</feature>
<dbReference type="PROSITE" id="PS50885">
    <property type="entry name" value="HAMP"/>
    <property type="match status" value="1"/>
</dbReference>
<evidence type="ECO:0000256" key="5">
    <source>
        <dbReference type="ARBA" id="ARBA00022679"/>
    </source>
</evidence>
<feature type="transmembrane region" description="Helical" evidence="11">
    <location>
        <begin position="167"/>
        <end position="189"/>
    </location>
</feature>
<keyword evidence="5" id="KW-0808">Transferase</keyword>
<keyword evidence="6 11" id="KW-0812">Transmembrane</keyword>
<dbReference type="SMART" id="SM00388">
    <property type="entry name" value="HisKA"/>
    <property type="match status" value="1"/>
</dbReference>
<sequence length="458" mass="49839">MKHGPASGTPRTLFFRLSVRLALVGLVFLVVELAAVVWMYVRNSNELDQLLVTAEADRIAGDIPQMQANGAVPEALRQPTAAGTRRAFLIHERGGGVIARFNDGDLKIADEPPASFLVIRTQRESWGDRFLLSGTRRVAVGQHPFWITVAISGHGFQPFVPVIFNEIRFHVIFPLLLLSLMFLLFNFSVVRSTLRPLQRTITAINAIDPAQVGTRIEAEASSREVAALVSAVNAMLERIERSVRALKDFAGDAAHELRTPLAVMMLSIGKLPDSPEKAKLEVDAQRMKRLVNQMLDMSYATALELDPDRRADLAAIAREVVTELTPLAVARGHSISFMDQGTAAVHGHGEAIGRALRNLVENALTHTPAGAPVEVTVGPGPQLDVRDHGPGIPEDRRTEVLQRFRRLDRSQPEGAGLGLAIVSTIMTLQGGVMRIEDAHGGGARIRLVFREGGPAIPT</sequence>
<comment type="catalytic activity">
    <reaction evidence="1">
        <text>ATP + protein L-histidine = ADP + protein N-phospho-L-histidine.</text>
        <dbReference type="EC" id="2.7.13.3"/>
    </reaction>
</comment>
<keyword evidence="14" id="KW-0614">Plasmid</keyword>
<organism evidence="14 15">
    <name type="scientific">Xanthobacter autotrophicus (strain ATCC BAA-1158 / Py2)</name>
    <dbReference type="NCBI Taxonomy" id="78245"/>
    <lineage>
        <taxon>Bacteria</taxon>
        <taxon>Pseudomonadati</taxon>
        <taxon>Pseudomonadota</taxon>
        <taxon>Alphaproteobacteria</taxon>
        <taxon>Hyphomicrobiales</taxon>
        <taxon>Xanthobacteraceae</taxon>
        <taxon>Xanthobacter</taxon>
    </lineage>
</organism>